<dbReference type="Proteomes" id="UP000225108">
    <property type="component" value="Unassembled WGS sequence"/>
</dbReference>
<sequence>MVGFVAGGALLLCAGCSNDSDDSALVLEIGGDYEFAAYSDSSGSHDFEQGQTKVILTGDEIPKSIFLQVLPFLDGRAAETWCKATLDGVVQYEDSSDHGALCSEFQPYGGGNRLDPTK</sequence>
<evidence type="ECO:0000313" key="2">
    <source>
        <dbReference type="Proteomes" id="UP000225108"/>
    </source>
</evidence>
<organism evidence="1 2">
    <name type="scientific">Williamsia marianensis</name>
    <dbReference type="NCBI Taxonomy" id="85044"/>
    <lineage>
        <taxon>Bacteria</taxon>
        <taxon>Bacillati</taxon>
        <taxon>Actinomycetota</taxon>
        <taxon>Actinomycetes</taxon>
        <taxon>Mycobacteriales</taxon>
        <taxon>Nocardiaceae</taxon>
        <taxon>Williamsia</taxon>
    </lineage>
</organism>
<dbReference type="AlphaFoldDB" id="A0A2G3PKV5"/>
<gene>
    <name evidence="1" type="ORF">CSW57_09010</name>
</gene>
<evidence type="ECO:0000313" key="1">
    <source>
        <dbReference type="EMBL" id="PHV66459.1"/>
    </source>
</evidence>
<dbReference type="EMBL" id="PEBD01000008">
    <property type="protein sequence ID" value="PHV66459.1"/>
    <property type="molecule type" value="Genomic_DNA"/>
</dbReference>
<protein>
    <submittedName>
        <fullName evidence="1">Uncharacterized protein</fullName>
    </submittedName>
</protein>
<name>A0A2G3PKV5_WILMA</name>
<reference evidence="1 2" key="1">
    <citation type="submission" date="2017-10" db="EMBL/GenBank/DDBJ databases">
        <title>The draft genome sequence of Williamsia sp. BULT 1.1 isolated from the semi-arid grassland soils from South Africa.</title>
        <authorList>
            <person name="Kabwe M.H."/>
            <person name="Govender N."/>
            <person name="Mutseka Lunga P."/>
            <person name="Vikram S."/>
            <person name="Makhalanyane T.P."/>
        </authorList>
    </citation>
    <scope>NUCLEOTIDE SEQUENCE [LARGE SCALE GENOMIC DNA]</scope>
    <source>
        <strain evidence="1 2">BULT 1.1</strain>
    </source>
</reference>
<accession>A0A2G3PKV5</accession>
<proteinExistence type="predicted"/>
<comment type="caution">
    <text evidence="1">The sequence shown here is derived from an EMBL/GenBank/DDBJ whole genome shotgun (WGS) entry which is preliminary data.</text>
</comment>